<reference evidence="9" key="1">
    <citation type="submission" date="2021-02" db="EMBL/GenBank/DDBJ databases">
        <title>First Annotated Genome of the Yellow-green Alga Tribonema minus.</title>
        <authorList>
            <person name="Mahan K.M."/>
        </authorList>
    </citation>
    <scope>NUCLEOTIDE SEQUENCE</scope>
    <source>
        <strain evidence="9">UTEX B ZZ1240</strain>
    </source>
</reference>
<organism evidence="9 10">
    <name type="scientific">Tribonema minus</name>
    <dbReference type="NCBI Taxonomy" id="303371"/>
    <lineage>
        <taxon>Eukaryota</taxon>
        <taxon>Sar</taxon>
        <taxon>Stramenopiles</taxon>
        <taxon>Ochrophyta</taxon>
        <taxon>PX clade</taxon>
        <taxon>Xanthophyceae</taxon>
        <taxon>Tribonematales</taxon>
        <taxon>Tribonemataceae</taxon>
        <taxon>Tribonema</taxon>
    </lineage>
</organism>
<dbReference type="InterPro" id="IPR015424">
    <property type="entry name" value="PyrdxlP-dep_Trfase"/>
</dbReference>
<dbReference type="AlphaFoldDB" id="A0A836CMI1"/>
<dbReference type="InterPro" id="IPR016454">
    <property type="entry name" value="Cysteine_dSase"/>
</dbReference>
<dbReference type="Proteomes" id="UP000664859">
    <property type="component" value="Unassembled WGS sequence"/>
</dbReference>
<comment type="caution">
    <text evidence="9">The sequence shown here is derived from an EMBL/GenBank/DDBJ whole genome shotgun (WGS) entry which is preliminary data.</text>
</comment>
<evidence type="ECO:0000256" key="6">
    <source>
        <dbReference type="ARBA" id="ARBA00023004"/>
    </source>
</evidence>
<dbReference type="PANTHER" id="PTHR11601:SF34">
    <property type="entry name" value="CYSTEINE DESULFURASE"/>
    <property type="match status" value="1"/>
</dbReference>
<dbReference type="InterPro" id="IPR015421">
    <property type="entry name" value="PyrdxlP-dep_Trfase_major"/>
</dbReference>
<dbReference type="Gene3D" id="3.40.640.10">
    <property type="entry name" value="Type I PLP-dependent aspartate aminotransferase-like (Major domain)"/>
    <property type="match status" value="1"/>
</dbReference>
<comment type="cofactor">
    <cofactor evidence="1">
        <name>pyridoxal 5'-phosphate</name>
        <dbReference type="ChEBI" id="CHEBI:597326"/>
    </cofactor>
</comment>
<dbReference type="PIRSF" id="PIRSF005572">
    <property type="entry name" value="NifS"/>
    <property type="match status" value="1"/>
</dbReference>
<dbReference type="GO" id="GO:0016740">
    <property type="term" value="F:transferase activity"/>
    <property type="evidence" value="ECO:0007669"/>
    <property type="project" value="UniProtKB-KW"/>
</dbReference>
<dbReference type="Gene3D" id="1.10.260.50">
    <property type="match status" value="1"/>
</dbReference>
<evidence type="ECO:0000256" key="2">
    <source>
        <dbReference type="ARBA" id="ARBA00006490"/>
    </source>
</evidence>
<evidence type="ECO:0000313" key="9">
    <source>
        <dbReference type="EMBL" id="KAG5190718.1"/>
    </source>
</evidence>
<feature type="domain" description="Aminotransferase class V" evidence="8">
    <location>
        <begin position="4"/>
        <end position="389"/>
    </location>
</feature>
<dbReference type="Gene3D" id="3.90.1150.10">
    <property type="entry name" value="Aspartate Aminotransferase, domain 1"/>
    <property type="match status" value="1"/>
</dbReference>
<dbReference type="InterPro" id="IPR000192">
    <property type="entry name" value="Aminotrans_V_dom"/>
</dbReference>
<protein>
    <submittedName>
        <fullName evidence="9">Pyridoxal phosphate-dependent transferase</fullName>
    </submittedName>
</protein>
<evidence type="ECO:0000313" key="10">
    <source>
        <dbReference type="Proteomes" id="UP000664859"/>
    </source>
</evidence>
<gene>
    <name evidence="9" type="ORF">JKP88DRAFT_297991</name>
</gene>
<evidence type="ECO:0000256" key="7">
    <source>
        <dbReference type="ARBA" id="ARBA00023014"/>
    </source>
</evidence>
<keyword evidence="5" id="KW-0663">Pyridoxal phosphate</keyword>
<dbReference type="GO" id="GO:0046872">
    <property type="term" value="F:metal ion binding"/>
    <property type="evidence" value="ECO:0007669"/>
    <property type="project" value="UniProtKB-KW"/>
</dbReference>
<dbReference type="Pfam" id="PF00266">
    <property type="entry name" value="Aminotran_5"/>
    <property type="match status" value="1"/>
</dbReference>
<keyword evidence="3 9" id="KW-0808">Transferase</keyword>
<evidence type="ECO:0000256" key="3">
    <source>
        <dbReference type="ARBA" id="ARBA00022679"/>
    </source>
</evidence>
<keyword evidence="7" id="KW-0411">Iron-sulfur</keyword>
<dbReference type="PANTHER" id="PTHR11601">
    <property type="entry name" value="CYSTEINE DESULFURYLASE FAMILY MEMBER"/>
    <property type="match status" value="1"/>
</dbReference>
<comment type="similarity">
    <text evidence="2">Belongs to the class-V pyridoxal-phosphate-dependent aminotransferase family. NifS/IscS subfamily.</text>
</comment>
<name>A0A836CMI1_9STRA</name>
<dbReference type="InterPro" id="IPR015422">
    <property type="entry name" value="PyrdxlP-dep_Trfase_small"/>
</dbReference>
<accession>A0A836CMI1</accession>
<keyword evidence="4" id="KW-0479">Metal-binding</keyword>
<dbReference type="GO" id="GO:0051536">
    <property type="term" value="F:iron-sulfur cluster binding"/>
    <property type="evidence" value="ECO:0007669"/>
    <property type="project" value="UniProtKB-KW"/>
</dbReference>
<evidence type="ECO:0000256" key="1">
    <source>
        <dbReference type="ARBA" id="ARBA00001933"/>
    </source>
</evidence>
<proteinExistence type="inferred from homology"/>
<dbReference type="OrthoDB" id="10250117at2759"/>
<keyword evidence="10" id="KW-1185">Reference proteome</keyword>
<keyword evidence="6" id="KW-0408">Iron</keyword>
<evidence type="ECO:0000256" key="5">
    <source>
        <dbReference type="ARBA" id="ARBA00022898"/>
    </source>
</evidence>
<dbReference type="EMBL" id="JAFCMP010000029">
    <property type="protein sequence ID" value="KAG5190718.1"/>
    <property type="molecule type" value="Genomic_DNA"/>
</dbReference>
<evidence type="ECO:0000259" key="8">
    <source>
        <dbReference type="Pfam" id="PF00266"/>
    </source>
</evidence>
<sequence>MQCVYLDYNGTSPIFPEVSREVLPYVTSCFGNPSSSHAHGVASKAAVDLARKRVAALIGCDEDEIVFTCSGTESDNWALLGALRQHASTAAAGDRSGAPHIVSSAIEHPAVLEQLRDLQRRGAADFTLVGVGPEGAVCAREVAEAVTERTVLVTLMHSNNEVGSLQPVAEVARLCRERGILCHTDAAQSLGKVKIDVRELGVDMLTIVGHKFGAPKGIAALYIRREVLADFPPFLLGGGQEGGKRAGTESTAMIVGLGKACQIALDEADATTAHMRKLRDLLLASLGRRLPPGTLSRVHGPSDVARRLPNTLSIAVDGIRAAPLLKRIGDRFAASAGAACHSKPADGSAAADCPKISAVLRAMGVPPSLAVGTIRLSVGRHTTADEVERGADILAAAIRQELSAAA</sequence>
<dbReference type="SUPFAM" id="SSF53383">
    <property type="entry name" value="PLP-dependent transferases"/>
    <property type="match status" value="1"/>
</dbReference>
<evidence type="ECO:0000256" key="4">
    <source>
        <dbReference type="ARBA" id="ARBA00022723"/>
    </source>
</evidence>